<evidence type="ECO:0000313" key="2">
    <source>
        <dbReference type="Proteomes" id="UP000189670"/>
    </source>
</evidence>
<evidence type="ECO:0000313" key="1">
    <source>
        <dbReference type="EMBL" id="ETR71682.1"/>
    </source>
</evidence>
<reference evidence="2" key="1">
    <citation type="submission" date="2012-11" db="EMBL/GenBank/DDBJ databases">
        <authorList>
            <person name="Lucero-Rivera Y.E."/>
            <person name="Tovar-Ramirez D."/>
        </authorList>
    </citation>
    <scope>NUCLEOTIDE SEQUENCE [LARGE SCALE GENOMIC DNA]</scope>
    <source>
        <strain evidence="2">Araruama</strain>
    </source>
</reference>
<proteinExistence type="predicted"/>
<dbReference type="AlphaFoldDB" id="A0A1V1P9V2"/>
<dbReference type="Proteomes" id="UP000189670">
    <property type="component" value="Unassembled WGS sequence"/>
</dbReference>
<gene>
    <name evidence="1" type="ORF">OMM_02309</name>
</gene>
<dbReference type="EMBL" id="ATBP01000236">
    <property type="protein sequence ID" value="ETR71682.1"/>
    <property type="molecule type" value="Genomic_DNA"/>
</dbReference>
<organism evidence="1 2">
    <name type="scientific">Candidatus Magnetoglobus multicellularis str. Araruama</name>
    <dbReference type="NCBI Taxonomy" id="890399"/>
    <lineage>
        <taxon>Bacteria</taxon>
        <taxon>Pseudomonadati</taxon>
        <taxon>Thermodesulfobacteriota</taxon>
        <taxon>Desulfobacteria</taxon>
        <taxon>Desulfobacterales</taxon>
        <taxon>Desulfobacteraceae</taxon>
        <taxon>Candidatus Magnetoglobus</taxon>
    </lineage>
</organism>
<sequence length="286" mass="32645">MNKKIMIIIILGYLTGLFPMKGFADAQANDVYSCEIETIDFLLEVREYTSNWMERNHNNNQYALIDQVYDAFINDFVSLDMCHESIHYDTVVDMLESNNLRSQSNMITTVTSIDKILASIHQNWAGNGESNHRIGQKTKPTEQVTKIPLNKAIESLLEMVQQMLELSVKLTTNSRISNGSHLKNTIHFSARKCVQTGKRSGHPLIKGITQEFLSIHTDTNKQLMETIQLLNHTLWVLNFLDVPLTVCDSNASRLLPVLLHSTSHPFPAKKHFQDFWPDPSNVFQCI</sequence>
<protein>
    <submittedName>
        <fullName evidence="1">Uncharacterized protein</fullName>
    </submittedName>
</protein>
<accession>A0A1V1P9V2</accession>
<name>A0A1V1P9V2_9BACT</name>
<comment type="caution">
    <text evidence="1">The sequence shown here is derived from an EMBL/GenBank/DDBJ whole genome shotgun (WGS) entry which is preliminary data.</text>
</comment>